<sequence>MNQFENNIAELISNVNEIFFNYKLLIDEDDVIYLNKYNIGITLCPLTDSDDITSKIVTLKNINNIKELYVELSGNNVVKIDYMIKEELPVGYFNDIKNPAKFYIKRINGNNNRDCIIDLLSKERILDSMKIIQYFIFYNCIKPQLIMNILNDYIDKLHNETDFGIKNNIFYLKYKCLYLHNLNYFKINIFNKDIKHSFFSNENANTDDF</sequence>
<dbReference type="EMBL" id="RSEO01000021">
    <property type="protein sequence ID" value="RXQ31831.1"/>
    <property type="molecule type" value="Genomic_DNA"/>
</dbReference>
<dbReference type="AlphaFoldDB" id="A0A4Q1J967"/>
<evidence type="ECO:0000313" key="2">
    <source>
        <dbReference type="Proteomes" id="UP000290660"/>
    </source>
</evidence>
<dbReference type="Proteomes" id="UP000290660">
    <property type="component" value="Unassembled WGS sequence"/>
</dbReference>
<proteinExistence type="predicted"/>
<name>A0A4Q1J967_SALER</name>
<comment type="caution">
    <text evidence="1">The sequence shown here is derived from an EMBL/GenBank/DDBJ whole genome shotgun (WGS) entry which is preliminary data.</text>
</comment>
<reference evidence="1 2" key="1">
    <citation type="submission" date="2018-12" db="EMBL/GenBank/DDBJ databases">
        <title>Identification of serotype of rogose Salmonella by whole genome sequencing.</title>
        <authorList>
            <person name="Sacchi C.T."/>
            <person name="Goncalves C.R."/>
            <person name="Tiba-Casas M.R."/>
        </authorList>
    </citation>
    <scope>NUCLEOTIDE SEQUENCE [LARGE SCALE GENOMIC DNA]</scope>
    <source>
        <strain evidence="1 2">169_17</strain>
    </source>
</reference>
<protein>
    <submittedName>
        <fullName evidence="1">Uncharacterized protein</fullName>
    </submittedName>
</protein>
<accession>A0A4Q1J967</accession>
<gene>
    <name evidence="1" type="ORF">EI538_17480</name>
</gene>
<evidence type="ECO:0000313" key="1">
    <source>
        <dbReference type="EMBL" id="RXQ31831.1"/>
    </source>
</evidence>
<organism evidence="1 2">
    <name type="scientific">Salmonella enterica</name>
    <name type="common">Salmonella choleraesuis</name>
    <dbReference type="NCBI Taxonomy" id="28901"/>
    <lineage>
        <taxon>Bacteria</taxon>
        <taxon>Pseudomonadati</taxon>
        <taxon>Pseudomonadota</taxon>
        <taxon>Gammaproteobacteria</taxon>
        <taxon>Enterobacterales</taxon>
        <taxon>Enterobacteriaceae</taxon>
        <taxon>Salmonella</taxon>
    </lineage>
</organism>